<evidence type="ECO:0000313" key="2">
    <source>
        <dbReference type="Proteomes" id="UP001152795"/>
    </source>
</evidence>
<dbReference type="Proteomes" id="UP001152795">
    <property type="component" value="Unassembled WGS sequence"/>
</dbReference>
<dbReference type="PROSITE" id="PS50158">
    <property type="entry name" value="ZF_CCHC"/>
    <property type="match status" value="1"/>
</dbReference>
<evidence type="ECO:0000313" key="1">
    <source>
        <dbReference type="EMBL" id="CAB4032475.1"/>
    </source>
</evidence>
<dbReference type="Gene3D" id="4.10.60.10">
    <property type="entry name" value="Zinc finger, CCHC-type"/>
    <property type="match status" value="1"/>
</dbReference>
<accession>A0A6S7JJ95</accession>
<dbReference type="Pfam" id="PF00098">
    <property type="entry name" value="zf-CCHC"/>
    <property type="match status" value="1"/>
</dbReference>
<feature type="non-terminal residue" evidence="1">
    <location>
        <position position="1"/>
    </location>
</feature>
<dbReference type="GO" id="GO:0008270">
    <property type="term" value="F:zinc ion binding"/>
    <property type="evidence" value="ECO:0007669"/>
    <property type="project" value="InterPro"/>
</dbReference>
<name>A0A6S7JJ95_PARCT</name>
<keyword evidence="2" id="KW-1185">Reference proteome</keyword>
<gene>
    <name evidence="1" type="ORF">PACLA_8A075674</name>
</gene>
<dbReference type="EMBL" id="CACRXK020018434">
    <property type="protein sequence ID" value="CAB4032475.1"/>
    <property type="molecule type" value="Genomic_DNA"/>
</dbReference>
<comment type="caution">
    <text evidence="1">The sequence shown here is derived from an EMBL/GenBank/DDBJ whole genome shotgun (WGS) entry which is preliminary data.</text>
</comment>
<dbReference type="GO" id="GO:0003676">
    <property type="term" value="F:nucleic acid binding"/>
    <property type="evidence" value="ECO:0007669"/>
    <property type="project" value="InterPro"/>
</dbReference>
<proteinExistence type="predicted"/>
<dbReference type="OrthoDB" id="8962967at2759"/>
<dbReference type="InterPro" id="IPR036875">
    <property type="entry name" value="Znf_CCHC_sf"/>
</dbReference>
<reference evidence="1" key="1">
    <citation type="submission" date="2020-04" db="EMBL/GenBank/DDBJ databases">
        <authorList>
            <person name="Alioto T."/>
            <person name="Alioto T."/>
            <person name="Gomez Garrido J."/>
        </authorList>
    </citation>
    <scope>NUCLEOTIDE SEQUENCE</scope>
    <source>
        <strain evidence="1">A484AB</strain>
    </source>
</reference>
<dbReference type="SUPFAM" id="SSF57756">
    <property type="entry name" value="Retrovirus zinc finger-like domains"/>
    <property type="match status" value="1"/>
</dbReference>
<dbReference type="AlphaFoldDB" id="A0A6S7JJ95"/>
<sequence length="63" mass="7148">SQLKSFEETEKFNCKPKTDKVMKTESPSFSATSYVTCYACGRKGHIMKDCPDKTGSETRKWCS</sequence>
<protein>
    <submittedName>
        <fullName evidence="1">Uncharacterized protein LOC108183933</fullName>
    </submittedName>
</protein>
<dbReference type="InterPro" id="IPR001878">
    <property type="entry name" value="Znf_CCHC"/>
</dbReference>
<dbReference type="SMART" id="SM00343">
    <property type="entry name" value="ZnF_C2HC"/>
    <property type="match status" value="1"/>
</dbReference>
<organism evidence="1 2">
    <name type="scientific">Paramuricea clavata</name>
    <name type="common">Red gorgonian</name>
    <name type="synonym">Violescent sea-whip</name>
    <dbReference type="NCBI Taxonomy" id="317549"/>
    <lineage>
        <taxon>Eukaryota</taxon>
        <taxon>Metazoa</taxon>
        <taxon>Cnidaria</taxon>
        <taxon>Anthozoa</taxon>
        <taxon>Octocorallia</taxon>
        <taxon>Malacalcyonacea</taxon>
        <taxon>Plexauridae</taxon>
        <taxon>Paramuricea</taxon>
    </lineage>
</organism>